<evidence type="ECO:0000313" key="1">
    <source>
        <dbReference type="EMBL" id="CEG24361.1"/>
    </source>
</evidence>
<protein>
    <submittedName>
        <fullName evidence="1">Uncharacterized protein</fullName>
    </submittedName>
</protein>
<dbReference type="AlphaFoldDB" id="A0A098ESQ7"/>
<sequence length="63" mass="7474">MREGLQRCGLFLMEEKEMEKLYKKLLKNAKHFETPSDINTVRQSKRIWALIKKQKTLHGGNTK</sequence>
<proteinExistence type="predicted"/>
<evidence type="ECO:0000313" key="2">
    <source>
        <dbReference type="Proteomes" id="UP000043699"/>
    </source>
</evidence>
<name>A0A098ESQ7_9BACL</name>
<dbReference type="EMBL" id="CCXS01000001">
    <property type="protein sequence ID" value="CEG24361.1"/>
    <property type="molecule type" value="Genomic_DNA"/>
</dbReference>
<organism evidence="1 2">
    <name type="scientific">Planococcus massiliensis</name>
    <dbReference type="NCBI Taxonomy" id="1499687"/>
    <lineage>
        <taxon>Bacteria</taxon>
        <taxon>Bacillati</taxon>
        <taxon>Bacillota</taxon>
        <taxon>Bacilli</taxon>
        <taxon>Bacillales</taxon>
        <taxon>Caryophanaceae</taxon>
        <taxon>Planococcus</taxon>
    </lineage>
</organism>
<keyword evidence="2" id="KW-1185">Reference proteome</keyword>
<dbReference type="STRING" id="1499687.BN1080_03386"/>
<gene>
    <name evidence="1" type="ORF">BN1080_03386</name>
</gene>
<reference evidence="1 2" key="1">
    <citation type="submission" date="2014-09" db="EMBL/GenBank/DDBJ databases">
        <authorList>
            <person name="Urmite Genomes Urmite Genomes"/>
        </authorList>
    </citation>
    <scope>NUCLEOTIDE SEQUENCE [LARGE SCALE GENOMIC DNA]</scope>
    <source>
        <strain evidence="1 2">ES2</strain>
    </source>
</reference>
<dbReference type="Proteomes" id="UP000043699">
    <property type="component" value="Unassembled WGS sequence"/>
</dbReference>
<accession>A0A098ESQ7</accession>